<dbReference type="PANTHER" id="PTHR30041">
    <property type="entry name" value="ARSENATE REDUCTASE"/>
    <property type="match status" value="1"/>
</dbReference>
<name>A0A369AZ84_9FIRM</name>
<keyword evidence="3" id="KW-1185">Reference proteome</keyword>
<protein>
    <submittedName>
        <fullName evidence="2">Arsenate reductase-like glutaredoxin family protein</fullName>
    </submittedName>
</protein>
<accession>A0A369AZ84</accession>
<evidence type="ECO:0000256" key="1">
    <source>
        <dbReference type="PROSITE-ProRule" id="PRU01282"/>
    </source>
</evidence>
<proteinExistence type="inferred from homology"/>
<dbReference type="InterPro" id="IPR036249">
    <property type="entry name" value="Thioredoxin-like_sf"/>
</dbReference>
<dbReference type="InterPro" id="IPR006660">
    <property type="entry name" value="Arsenate_reductase-like"/>
</dbReference>
<dbReference type="PROSITE" id="PS51353">
    <property type="entry name" value="ARSC"/>
    <property type="match status" value="1"/>
</dbReference>
<comment type="caution">
    <text evidence="2">The sequence shown here is derived from an EMBL/GenBank/DDBJ whole genome shotgun (WGS) entry which is preliminary data.</text>
</comment>
<dbReference type="PANTHER" id="PTHR30041:SF8">
    <property type="entry name" value="PROTEIN YFFB"/>
    <property type="match status" value="1"/>
</dbReference>
<dbReference type="Pfam" id="PF03960">
    <property type="entry name" value="ArsC"/>
    <property type="match status" value="1"/>
</dbReference>
<dbReference type="AlphaFoldDB" id="A0A369AZ84"/>
<evidence type="ECO:0000313" key="2">
    <source>
        <dbReference type="EMBL" id="RCX13497.1"/>
    </source>
</evidence>
<evidence type="ECO:0000313" key="3">
    <source>
        <dbReference type="Proteomes" id="UP000253034"/>
    </source>
</evidence>
<dbReference type="Proteomes" id="UP000253034">
    <property type="component" value="Unassembled WGS sequence"/>
</dbReference>
<comment type="similarity">
    <text evidence="1">Belongs to the ArsC family.</text>
</comment>
<organism evidence="2 3">
    <name type="scientific">Anaerobacterium chartisolvens</name>
    <dbReference type="NCBI Taxonomy" id="1297424"/>
    <lineage>
        <taxon>Bacteria</taxon>
        <taxon>Bacillati</taxon>
        <taxon>Bacillota</taxon>
        <taxon>Clostridia</taxon>
        <taxon>Eubacteriales</taxon>
        <taxon>Oscillospiraceae</taxon>
        <taxon>Anaerobacterium</taxon>
    </lineage>
</organism>
<dbReference type="SUPFAM" id="SSF52833">
    <property type="entry name" value="Thioredoxin-like"/>
    <property type="match status" value="1"/>
</dbReference>
<gene>
    <name evidence="2" type="ORF">DFR58_11733</name>
</gene>
<dbReference type="EMBL" id="QPJT01000017">
    <property type="protein sequence ID" value="RCX13497.1"/>
    <property type="molecule type" value="Genomic_DNA"/>
</dbReference>
<reference evidence="2 3" key="1">
    <citation type="submission" date="2018-07" db="EMBL/GenBank/DDBJ databases">
        <title>Genomic Encyclopedia of Type Strains, Phase IV (KMG-IV): sequencing the most valuable type-strain genomes for metagenomic binning, comparative biology and taxonomic classification.</title>
        <authorList>
            <person name="Goeker M."/>
        </authorList>
    </citation>
    <scope>NUCLEOTIDE SEQUENCE [LARGE SCALE GENOMIC DNA]</scope>
    <source>
        <strain evidence="2 3">DSM 27016</strain>
    </source>
</reference>
<dbReference type="Gene3D" id="3.40.30.10">
    <property type="entry name" value="Glutaredoxin"/>
    <property type="match status" value="1"/>
</dbReference>
<sequence>MENTEYKAVWTVNIQIFGVKKCFDTQKAERYFKERKIKYQYVDLERYGLSKGEFESVKRAVGLKELINIGAKEYKALGMQNLGTGNVAEEVLFKNPKLLKTPIVRNGRQAAVGFKPEVWGEWE</sequence>